<accession>A0A382TV84</accession>
<protein>
    <recommendedName>
        <fullName evidence="1">Cupin type-2 domain-containing protein</fullName>
    </recommendedName>
</protein>
<reference evidence="2" key="1">
    <citation type="submission" date="2018-05" db="EMBL/GenBank/DDBJ databases">
        <authorList>
            <person name="Lanie J.A."/>
            <person name="Ng W.-L."/>
            <person name="Kazmierczak K.M."/>
            <person name="Andrzejewski T.M."/>
            <person name="Davidsen T.M."/>
            <person name="Wayne K.J."/>
            <person name="Tettelin H."/>
            <person name="Glass J.I."/>
            <person name="Rusch D."/>
            <person name="Podicherti R."/>
            <person name="Tsui H.-C.T."/>
            <person name="Winkler M.E."/>
        </authorList>
    </citation>
    <scope>NUCLEOTIDE SEQUENCE</scope>
</reference>
<sequence length="131" mass="14325">MELKYKMQNVVLVKPGDRSANTAQTTGMTRQGAITPDLCRSKGLWMGFVSAPPGSSDVHHHEDAESGIYVLKGRIKIHFGDMLADSVIAEAGDFLYIPPFAPHVEENLSPDEPAELIVARNSAEYMVTNLL</sequence>
<name>A0A382TV84_9ZZZZ</name>
<evidence type="ECO:0000259" key="1">
    <source>
        <dbReference type="Pfam" id="PF07883"/>
    </source>
</evidence>
<organism evidence="2">
    <name type="scientific">marine metagenome</name>
    <dbReference type="NCBI Taxonomy" id="408172"/>
    <lineage>
        <taxon>unclassified sequences</taxon>
        <taxon>metagenomes</taxon>
        <taxon>ecological metagenomes</taxon>
    </lineage>
</organism>
<feature type="domain" description="Cupin type-2" evidence="1">
    <location>
        <begin position="49"/>
        <end position="118"/>
    </location>
</feature>
<dbReference type="PANTHER" id="PTHR40112:SF1">
    <property type="entry name" value="H2HPP ISOMERASE"/>
    <property type="match status" value="1"/>
</dbReference>
<proteinExistence type="predicted"/>
<evidence type="ECO:0000313" key="2">
    <source>
        <dbReference type="EMBL" id="SVD25537.1"/>
    </source>
</evidence>
<dbReference type="EMBL" id="UINC01139157">
    <property type="protein sequence ID" value="SVD25537.1"/>
    <property type="molecule type" value="Genomic_DNA"/>
</dbReference>
<dbReference type="PANTHER" id="PTHR40112">
    <property type="entry name" value="H2HPP ISOMERASE"/>
    <property type="match status" value="1"/>
</dbReference>
<dbReference type="AlphaFoldDB" id="A0A382TV84"/>
<dbReference type="InterPro" id="IPR013096">
    <property type="entry name" value="Cupin_2"/>
</dbReference>
<dbReference type="InterPro" id="IPR052535">
    <property type="entry name" value="Bacilysin_H2HPP_isomerase"/>
</dbReference>
<dbReference type="InterPro" id="IPR014710">
    <property type="entry name" value="RmlC-like_jellyroll"/>
</dbReference>
<dbReference type="SUPFAM" id="SSF51182">
    <property type="entry name" value="RmlC-like cupins"/>
    <property type="match status" value="1"/>
</dbReference>
<dbReference type="CDD" id="cd02210">
    <property type="entry name" value="cupin_BLR2406-like"/>
    <property type="match status" value="1"/>
</dbReference>
<gene>
    <name evidence="2" type="ORF">METZ01_LOCUS378391</name>
</gene>
<dbReference type="Gene3D" id="2.60.120.10">
    <property type="entry name" value="Jelly Rolls"/>
    <property type="match status" value="1"/>
</dbReference>
<dbReference type="InterPro" id="IPR011051">
    <property type="entry name" value="RmlC_Cupin_sf"/>
</dbReference>
<dbReference type="Pfam" id="PF07883">
    <property type="entry name" value="Cupin_2"/>
    <property type="match status" value="1"/>
</dbReference>